<organism evidence="2 3">
    <name type="scientific">Oryza meyeriana var. granulata</name>
    <dbReference type="NCBI Taxonomy" id="110450"/>
    <lineage>
        <taxon>Eukaryota</taxon>
        <taxon>Viridiplantae</taxon>
        <taxon>Streptophyta</taxon>
        <taxon>Embryophyta</taxon>
        <taxon>Tracheophyta</taxon>
        <taxon>Spermatophyta</taxon>
        <taxon>Magnoliopsida</taxon>
        <taxon>Liliopsida</taxon>
        <taxon>Poales</taxon>
        <taxon>Poaceae</taxon>
        <taxon>BOP clade</taxon>
        <taxon>Oryzoideae</taxon>
        <taxon>Oryzeae</taxon>
        <taxon>Oryzinae</taxon>
        <taxon>Oryza</taxon>
        <taxon>Oryza meyeriana</taxon>
    </lineage>
</organism>
<comment type="caution">
    <text evidence="2">The sequence shown here is derived from an EMBL/GenBank/DDBJ whole genome shotgun (WGS) entry which is preliminary data.</text>
</comment>
<name>A0A6G1BT89_9ORYZ</name>
<evidence type="ECO:0000313" key="3">
    <source>
        <dbReference type="Proteomes" id="UP000479710"/>
    </source>
</evidence>
<dbReference type="EMBL" id="SPHZ02000011">
    <property type="protein sequence ID" value="KAF0891555.1"/>
    <property type="molecule type" value="Genomic_DNA"/>
</dbReference>
<dbReference type="Proteomes" id="UP000479710">
    <property type="component" value="Unassembled WGS sequence"/>
</dbReference>
<protein>
    <submittedName>
        <fullName evidence="2">Uncharacterized protein</fullName>
    </submittedName>
</protein>
<evidence type="ECO:0000256" key="1">
    <source>
        <dbReference type="SAM" id="MobiDB-lite"/>
    </source>
</evidence>
<sequence length="163" mass="17799">MLTQLSPTVNPYTVVNGGDHPRPPPAILRGTKMKRKGKMPNKVNKVTFIGSKPECEMILQEIQGDQSMNLGDCLPPAATAHRTTSGVQRPNRGMMQLMRFQFPFLELLVVSSAGYGPTAKKETVLTYASPKIAFHACAALSPKHHDTLAWLGLGKLAEMTLMV</sequence>
<gene>
    <name evidence="2" type="ORF">E2562_010549</name>
</gene>
<keyword evidence="3" id="KW-1185">Reference proteome</keyword>
<reference evidence="2 3" key="1">
    <citation type="submission" date="2019-11" db="EMBL/GenBank/DDBJ databases">
        <title>Whole genome sequence of Oryza granulata.</title>
        <authorList>
            <person name="Li W."/>
        </authorList>
    </citation>
    <scope>NUCLEOTIDE SEQUENCE [LARGE SCALE GENOMIC DNA]</scope>
    <source>
        <strain evidence="3">cv. Menghai</strain>
        <tissue evidence="2">Leaf</tissue>
    </source>
</reference>
<proteinExistence type="predicted"/>
<evidence type="ECO:0000313" key="2">
    <source>
        <dbReference type="EMBL" id="KAF0891555.1"/>
    </source>
</evidence>
<accession>A0A6G1BT89</accession>
<feature type="region of interest" description="Disordered" evidence="1">
    <location>
        <begin position="1"/>
        <end position="25"/>
    </location>
</feature>
<feature type="compositionally biased region" description="Polar residues" evidence="1">
    <location>
        <begin position="1"/>
        <end position="13"/>
    </location>
</feature>
<dbReference type="AlphaFoldDB" id="A0A6G1BT89"/>